<dbReference type="Proteomes" id="UP000027138">
    <property type="component" value="Unassembled WGS sequence"/>
</dbReference>
<feature type="region of interest" description="Disordered" evidence="4">
    <location>
        <begin position="585"/>
        <end position="610"/>
    </location>
</feature>
<accession>A0A067K7U6</accession>
<dbReference type="InterPro" id="IPR011990">
    <property type="entry name" value="TPR-like_helical_dom_sf"/>
</dbReference>
<evidence type="ECO:0000256" key="1">
    <source>
        <dbReference type="ARBA" id="ARBA00007626"/>
    </source>
</evidence>
<evidence type="ECO:0000256" key="4">
    <source>
        <dbReference type="SAM" id="MobiDB-lite"/>
    </source>
</evidence>
<keyword evidence="2" id="KW-0677">Repeat</keyword>
<evidence type="ECO:0000256" key="2">
    <source>
        <dbReference type="ARBA" id="ARBA00022737"/>
    </source>
</evidence>
<dbReference type="PROSITE" id="PS51375">
    <property type="entry name" value="PPR"/>
    <property type="match status" value="6"/>
</dbReference>
<dbReference type="STRING" id="180498.A0A067K7U6"/>
<dbReference type="Pfam" id="PF13041">
    <property type="entry name" value="PPR_2"/>
    <property type="match status" value="3"/>
</dbReference>
<feature type="repeat" description="PPR" evidence="3">
    <location>
        <begin position="297"/>
        <end position="331"/>
    </location>
</feature>
<protein>
    <recommendedName>
        <fullName evidence="7">Pentacotripeptide-repeat region of PRORP domain-containing protein</fullName>
    </recommendedName>
</protein>
<feature type="repeat" description="PPR" evidence="3">
    <location>
        <begin position="437"/>
        <end position="471"/>
    </location>
</feature>
<comment type="similarity">
    <text evidence="1">Belongs to the PPR family. P subfamily.</text>
</comment>
<evidence type="ECO:0000256" key="3">
    <source>
        <dbReference type="PROSITE-ProRule" id="PRU00708"/>
    </source>
</evidence>
<feature type="repeat" description="PPR" evidence="3">
    <location>
        <begin position="472"/>
        <end position="506"/>
    </location>
</feature>
<dbReference type="GO" id="GO:0005739">
    <property type="term" value="C:mitochondrion"/>
    <property type="evidence" value="ECO:0007669"/>
    <property type="project" value="TreeGrafter"/>
</dbReference>
<keyword evidence="6" id="KW-1185">Reference proteome</keyword>
<dbReference type="InterPro" id="IPR002885">
    <property type="entry name" value="PPR_rpt"/>
</dbReference>
<dbReference type="PANTHER" id="PTHR47934">
    <property type="entry name" value="PENTATRICOPEPTIDE REPEAT-CONTAINING PROTEIN PET309, MITOCHONDRIAL"/>
    <property type="match status" value="1"/>
</dbReference>
<evidence type="ECO:0000313" key="5">
    <source>
        <dbReference type="EMBL" id="KDP32291.1"/>
    </source>
</evidence>
<organism evidence="5 6">
    <name type="scientific">Jatropha curcas</name>
    <name type="common">Barbados nut</name>
    <dbReference type="NCBI Taxonomy" id="180498"/>
    <lineage>
        <taxon>Eukaryota</taxon>
        <taxon>Viridiplantae</taxon>
        <taxon>Streptophyta</taxon>
        <taxon>Embryophyta</taxon>
        <taxon>Tracheophyta</taxon>
        <taxon>Spermatophyta</taxon>
        <taxon>Magnoliopsida</taxon>
        <taxon>eudicotyledons</taxon>
        <taxon>Gunneridae</taxon>
        <taxon>Pentapetalae</taxon>
        <taxon>rosids</taxon>
        <taxon>fabids</taxon>
        <taxon>Malpighiales</taxon>
        <taxon>Euphorbiaceae</taxon>
        <taxon>Crotonoideae</taxon>
        <taxon>Jatropheae</taxon>
        <taxon>Jatropha</taxon>
    </lineage>
</organism>
<dbReference type="PANTHER" id="PTHR47934:SF6">
    <property type="entry name" value="MITOCHONDRIAL GROUP I INTRON SPLICING FACTOR CCM1-RELATED"/>
    <property type="match status" value="1"/>
</dbReference>
<sequence>MKRLNWFLSIANTGKRTTCRFFSFSSSSADQSWLSAQRSPYRKYPPPPRRRSDWVPPLPPPQQLLTSPTSGSNAKPNYSLDDFSTLCNLLRDPNLRPGPSLEAALDQTGIQPELSLLHTLFDNFDCSSNLLYALFAWAEKKPGFQSSARLFNSVVNVLGKARKFDSAWCLILDRIDGDKGPDLVSSDTFATLIRRYTRAGMSQPAIRTFEYATSRLNFIGNSHAGTSLLEILLDSLCKEGQVRVAKEYVDRKKQLDPCWVPSVRMYNIILNGWFRSRKLKHAERLWLEMRKGNVKPSVVTYGTLIEGYCRMRRVERAIDLLQEMRMEGIEPNAIVYNPIIDALAEAGRFKELSGMMEYFLQSESGPTISTYNSLVKGYCKAGDLEGASKILKMMISRCFVPTPTTYNYFFRHFSKFGKIEEGMNLYTKMIESGYTPDRLTYHLLLKMLCEQERLDLAVQISREMRARGCDMDLATSTMLIHLLCRTHRFEEAFMEFEDMLRRGIVPQYLTFHRLEDELRKQGMAKMARKLRDMMSSIPHSTSLPNTYSVEGDASRRARRTHILQKAEAMSAILKTCNDPREIVKHRGSHQNPVSSANRLMEDIKKRVNKT</sequence>
<dbReference type="InterPro" id="IPR051114">
    <property type="entry name" value="Mito_RNA_Proc_CCM1"/>
</dbReference>
<gene>
    <name evidence="5" type="ORF">JCGZ_13216</name>
</gene>
<name>A0A067K7U6_JATCU</name>
<feature type="repeat" description="PPR" evidence="3">
    <location>
        <begin position="262"/>
        <end position="296"/>
    </location>
</feature>
<dbReference type="EMBL" id="KK914582">
    <property type="protein sequence ID" value="KDP32291.1"/>
    <property type="molecule type" value="Genomic_DNA"/>
</dbReference>
<feature type="repeat" description="PPR" evidence="3">
    <location>
        <begin position="402"/>
        <end position="436"/>
    </location>
</feature>
<dbReference type="GO" id="GO:0007005">
    <property type="term" value="P:mitochondrion organization"/>
    <property type="evidence" value="ECO:0007669"/>
    <property type="project" value="TreeGrafter"/>
</dbReference>
<dbReference type="AlphaFoldDB" id="A0A067K7U6"/>
<evidence type="ECO:0000313" key="6">
    <source>
        <dbReference type="Proteomes" id="UP000027138"/>
    </source>
</evidence>
<dbReference type="GO" id="GO:0003729">
    <property type="term" value="F:mRNA binding"/>
    <property type="evidence" value="ECO:0007669"/>
    <property type="project" value="TreeGrafter"/>
</dbReference>
<feature type="region of interest" description="Disordered" evidence="4">
    <location>
        <begin position="37"/>
        <end position="74"/>
    </location>
</feature>
<dbReference type="NCBIfam" id="TIGR00756">
    <property type="entry name" value="PPR"/>
    <property type="match status" value="6"/>
</dbReference>
<dbReference type="GO" id="GO:0006396">
    <property type="term" value="P:RNA processing"/>
    <property type="evidence" value="ECO:0007669"/>
    <property type="project" value="TreeGrafter"/>
</dbReference>
<proteinExistence type="inferred from homology"/>
<dbReference type="OrthoDB" id="185373at2759"/>
<evidence type="ECO:0008006" key="7">
    <source>
        <dbReference type="Google" id="ProtNLM"/>
    </source>
</evidence>
<feature type="repeat" description="PPR" evidence="3">
    <location>
        <begin position="367"/>
        <end position="401"/>
    </location>
</feature>
<dbReference type="Gene3D" id="1.25.40.10">
    <property type="entry name" value="Tetratricopeptide repeat domain"/>
    <property type="match status" value="4"/>
</dbReference>
<reference evidence="5 6" key="1">
    <citation type="journal article" date="2014" name="PLoS ONE">
        <title>Global Analysis of Gene Expression Profiles in Physic Nut (Jatropha curcas L.) Seedlings Exposed to Salt Stress.</title>
        <authorList>
            <person name="Zhang L."/>
            <person name="Zhang C."/>
            <person name="Wu P."/>
            <person name="Chen Y."/>
            <person name="Li M."/>
            <person name="Jiang H."/>
            <person name="Wu G."/>
        </authorList>
    </citation>
    <scope>NUCLEOTIDE SEQUENCE [LARGE SCALE GENOMIC DNA]</scope>
    <source>
        <strain evidence="6">cv. GZQX0401</strain>
        <tissue evidence="5">Young leaves</tissue>
    </source>
</reference>
<feature type="compositionally biased region" description="Basic and acidic residues" evidence="4">
    <location>
        <begin position="599"/>
        <end position="610"/>
    </location>
</feature>